<sequence length="181" mass="19022">MEGVQDVSRRFHLGALAALAIMAGGPFPSAAMAHARRAQPDAPPQAPALDVAAFQTQAAQYVGKAVRIEGCYITSANSGGADCAAFRIADLPGQVDWNGTVPLDGTTMEEASLRRAQQICGDTGQQPQCRAEVSGVVYDPFGDMGVQGQRNFELRNARIHWLAPMAPKAAATKAAAHHAAR</sequence>
<protein>
    <recommendedName>
        <fullName evidence="3">DUF4189 domain-containing protein</fullName>
    </recommendedName>
</protein>
<name>A0ABQ6VW45_9PROT</name>
<dbReference type="EMBL" id="QYAZ01000001">
    <property type="protein sequence ID" value="KAB8124302.1"/>
    <property type="molecule type" value="Genomic_DNA"/>
</dbReference>
<keyword evidence="2" id="KW-1185">Reference proteome</keyword>
<evidence type="ECO:0000313" key="1">
    <source>
        <dbReference type="EMBL" id="KAB8124302.1"/>
    </source>
</evidence>
<reference evidence="1 2" key="1">
    <citation type="submission" date="2018-09" db="EMBL/GenBank/DDBJ databases">
        <title>Genome sequence and characterization of the bcs clusters for the production of nanocellulose from the low pH resistant strain Komagataeibacter medellinensis ID13488.</title>
        <authorList>
            <person name="Hernandez-Arriaga A.M."/>
            <person name="Del Cerro C."/>
            <person name="Urbina L."/>
            <person name="Eceiza A."/>
            <person name="Retegi A."/>
            <person name="Prieto M.A."/>
        </authorList>
    </citation>
    <scope>NUCLEOTIDE SEQUENCE [LARGE SCALE GENOMIC DNA]</scope>
    <source>
        <strain evidence="1 2">ID13488</strain>
    </source>
</reference>
<evidence type="ECO:0008006" key="3">
    <source>
        <dbReference type="Google" id="ProtNLM"/>
    </source>
</evidence>
<gene>
    <name evidence="1" type="ORF">D3W54_08960</name>
</gene>
<dbReference type="Proteomes" id="UP000427842">
    <property type="component" value="Unassembled WGS sequence"/>
</dbReference>
<accession>A0ABQ6VW45</accession>
<evidence type="ECO:0000313" key="2">
    <source>
        <dbReference type="Proteomes" id="UP000427842"/>
    </source>
</evidence>
<proteinExistence type="predicted"/>
<organism evidence="1 2">
    <name type="scientific">Komagataeibacter medellinensis</name>
    <dbReference type="NCBI Taxonomy" id="1177712"/>
    <lineage>
        <taxon>Bacteria</taxon>
        <taxon>Pseudomonadati</taxon>
        <taxon>Pseudomonadota</taxon>
        <taxon>Alphaproteobacteria</taxon>
        <taxon>Acetobacterales</taxon>
        <taxon>Acetobacteraceae</taxon>
        <taxon>Komagataeibacter</taxon>
    </lineage>
</organism>
<comment type="caution">
    <text evidence="1">The sequence shown here is derived from an EMBL/GenBank/DDBJ whole genome shotgun (WGS) entry which is preliminary data.</text>
</comment>